<evidence type="ECO:0000256" key="7">
    <source>
        <dbReference type="ARBA" id="ARBA00023239"/>
    </source>
</evidence>
<dbReference type="PANTHER" id="PTHR43406">
    <property type="entry name" value="TRYPTOPHAN SYNTHASE, ALPHA CHAIN"/>
    <property type="match status" value="1"/>
</dbReference>
<dbReference type="AlphaFoldDB" id="A0A840DM95"/>
<dbReference type="InterPro" id="IPR002028">
    <property type="entry name" value="Trp_synthase_suA"/>
</dbReference>
<comment type="caution">
    <text evidence="11">The sequence shown here is derived from an EMBL/GenBank/DDBJ whole genome shotgun (WGS) entry which is preliminary data.</text>
</comment>
<dbReference type="InterPro" id="IPR011060">
    <property type="entry name" value="RibuloseP-bd_barrel"/>
</dbReference>
<sequence length="274" mass="28567">MSTRYDTMFQRLTAENCGAFVPFLMLGDPTAELSLEIVRTVVAAGADALELGVAFSDPVADGPTIAKSHVRALTQGITVKRSLQLVRQIREEFPDIPIGMLVYGNVAFARGIAEFYRDFKAAGADSILIPDVPVRESASFVTAAAAADIAPIFIAPPQASEQTLAGVAAHSRGYIYGVSRDGVTGTEREARTTGLAATVQNIKRFGGAPLLLGFGISTPQHVSDALAAGAAGAITGSAITAIIEQHAEEATLLPKIANFVAQMKAATKLTAAPE</sequence>
<proteinExistence type="inferred from homology"/>
<evidence type="ECO:0000313" key="12">
    <source>
        <dbReference type="Proteomes" id="UP000571183"/>
    </source>
</evidence>
<keyword evidence="6 9" id="KW-0057">Aromatic amino acid biosynthesis</keyword>
<dbReference type="FunFam" id="3.20.20.70:FF:000037">
    <property type="entry name" value="Tryptophan synthase alpha chain"/>
    <property type="match status" value="1"/>
</dbReference>
<dbReference type="SUPFAM" id="SSF51366">
    <property type="entry name" value="Ribulose-phoshate binding barrel"/>
    <property type="match status" value="1"/>
</dbReference>
<keyword evidence="7 9" id="KW-0456">Lyase</keyword>
<dbReference type="NCBIfam" id="TIGR00262">
    <property type="entry name" value="trpA"/>
    <property type="match status" value="1"/>
</dbReference>
<evidence type="ECO:0000256" key="8">
    <source>
        <dbReference type="ARBA" id="ARBA00049047"/>
    </source>
</evidence>
<gene>
    <name evidence="9" type="primary">trpA</name>
    <name evidence="11" type="ORF">F5897_000415</name>
</gene>
<comment type="catalytic activity">
    <reaction evidence="8 9">
        <text>(1S,2R)-1-C-(indol-3-yl)glycerol 3-phosphate + L-serine = D-glyceraldehyde 3-phosphate + L-tryptophan + H2O</text>
        <dbReference type="Rhea" id="RHEA:10532"/>
        <dbReference type="ChEBI" id="CHEBI:15377"/>
        <dbReference type="ChEBI" id="CHEBI:33384"/>
        <dbReference type="ChEBI" id="CHEBI:57912"/>
        <dbReference type="ChEBI" id="CHEBI:58866"/>
        <dbReference type="ChEBI" id="CHEBI:59776"/>
        <dbReference type="EC" id="4.2.1.20"/>
    </reaction>
</comment>
<dbReference type="EC" id="4.2.1.20" evidence="9"/>
<comment type="function">
    <text evidence="1 9">The alpha subunit is responsible for the aldol cleavage of indoleglycerol phosphate to indole and glyceraldehyde 3-phosphate.</text>
</comment>
<evidence type="ECO:0000256" key="5">
    <source>
        <dbReference type="ARBA" id="ARBA00022822"/>
    </source>
</evidence>
<dbReference type="CDD" id="cd04724">
    <property type="entry name" value="Tryptophan_synthase_alpha"/>
    <property type="match status" value="1"/>
</dbReference>
<dbReference type="Gene3D" id="3.20.20.70">
    <property type="entry name" value="Aldolase class I"/>
    <property type="match status" value="1"/>
</dbReference>
<comment type="subunit">
    <text evidence="3 9">Tetramer of two alpha and two beta chains.</text>
</comment>
<evidence type="ECO:0000256" key="6">
    <source>
        <dbReference type="ARBA" id="ARBA00023141"/>
    </source>
</evidence>
<feature type="active site" description="Proton acceptor" evidence="9">
    <location>
        <position position="50"/>
    </location>
</feature>
<evidence type="ECO:0000313" key="11">
    <source>
        <dbReference type="EMBL" id="MBB4071127.1"/>
    </source>
</evidence>
<feature type="active site" description="Proton acceptor" evidence="9">
    <location>
        <position position="61"/>
    </location>
</feature>
<organism evidence="11 12">
    <name type="scientific">Canibacter oris</name>
    <dbReference type="NCBI Taxonomy" id="1365628"/>
    <lineage>
        <taxon>Bacteria</taxon>
        <taxon>Bacillati</taxon>
        <taxon>Actinomycetota</taxon>
        <taxon>Actinomycetes</taxon>
        <taxon>Micrococcales</taxon>
        <taxon>Microbacteriaceae</taxon>
        <taxon>Canibacter</taxon>
    </lineage>
</organism>
<dbReference type="RefSeq" id="WP_183304302.1">
    <property type="nucleotide sequence ID" value="NZ_JACIFD010000003.1"/>
</dbReference>
<dbReference type="HAMAP" id="MF_00131">
    <property type="entry name" value="Trp_synth_alpha"/>
    <property type="match status" value="1"/>
</dbReference>
<accession>A0A840DM95</accession>
<dbReference type="Proteomes" id="UP000571183">
    <property type="component" value="Unassembled WGS sequence"/>
</dbReference>
<reference evidence="11" key="1">
    <citation type="submission" date="2020-08" db="EMBL/GenBank/DDBJ databases">
        <title>Sequencing the genomes of 1000 actinobacteria strains.</title>
        <authorList>
            <person name="Klenk H.-P."/>
        </authorList>
    </citation>
    <scope>NUCLEOTIDE SEQUENCE [LARGE SCALE GENOMIC DNA]</scope>
    <source>
        <strain evidence="11">DSM 27064</strain>
    </source>
</reference>
<evidence type="ECO:0000256" key="2">
    <source>
        <dbReference type="ARBA" id="ARBA00004733"/>
    </source>
</evidence>
<dbReference type="GO" id="GO:0005829">
    <property type="term" value="C:cytosol"/>
    <property type="evidence" value="ECO:0007669"/>
    <property type="project" value="TreeGrafter"/>
</dbReference>
<dbReference type="GO" id="GO:0004834">
    <property type="term" value="F:tryptophan synthase activity"/>
    <property type="evidence" value="ECO:0007669"/>
    <property type="project" value="UniProtKB-UniRule"/>
</dbReference>
<protein>
    <recommendedName>
        <fullName evidence="9">Tryptophan synthase alpha chain</fullName>
        <ecNumber evidence="9">4.2.1.20</ecNumber>
    </recommendedName>
</protein>
<evidence type="ECO:0000256" key="9">
    <source>
        <dbReference type="HAMAP-Rule" id="MF_00131"/>
    </source>
</evidence>
<dbReference type="InterPro" id="IPR018204">
    <property type="entry name" value="Trp_synthase_alpha_AS"/>
</dbReference>
<comment type="pathway">
    <text evidence="2 9">Amino-acid biosynthesis; L-tryptophan biosynthesis; L-tryptophan from chorismate: step 5/5.</text>
</comment>
<keyword evidence="5 9" id="KW-0822">Tryptophan biosynthesis</keyword>
<dbReference type="InterPro" id="IPR013785">
    <property type="entry name" value="Aldolase_TIM"/>
</dbReference>
<keyword evidence="12" id="KW-1185">Reference proteome</keyword>
<name>A0A840DM95_9MICO</name>
<keyword evidence="4 9" id="KW-0028">Amino-acid biosynthesis</keyword>
<dbReference type="PROSITE" id="PS00167">
    <property type="entry name" value="TRP_SYNTHASE_ALPHA"/>
    <property type="match status" value="1"/>
</dbReference>
<comment type="similarity">
    <text evidence="9 10">Belongs to the TrpA family.</text>
</comment>
<evidence type="ECO:0000256" key="4">
    <source>
        <dbReference type="ARBA" id="ARBA00022605"/>
    </source>
</evidence>
<dbReference type="EMBL" id="JACIFD010000003">
    <property type="protein sequence ID" value="MBB4071127.1"/>
    <property type="molecule type" value="Genomic_DNA"/>
</dbReference>
<dbReference type="UniPathway" id="UPA00035">
    <property type="reaction ID" value="UER00044"/>
</dbReference>
<evidence type="ECO:0000256" key="3">
    <source>
        <dbReference type="ARBA" id="ARBA00011270"/>
    </source>
</evidence>
<dbReference type="PANTHER" id="PTHR43406:SF1">
    <property type="entry name" value="TRYPTOPHAN SYNTHASE ALPHA CHAIN, CHLOROPLASTIC"/>
    <property type="match status" value="1"/>
</dbReference>
<evidence type="ECO:0000256" key="10">
    <source>
        <dbReference type="RuleBase" id="RU003662"/>
    </source>
</evidence>
<dbReference type="Pfam" id="PF00290">
    <property type="entry name" value="Trp_syntA"/>
    <property type="match status" value="1"/>
</dbReference>
<evidence type="ECO:0000256" key="1">
    <source>
        <dbReference type="ARBA" id="ARBA00003365"/>
    </source>
</evidence>